<dbReference type="GO" id="GO:0005524">
    <property type="term" value="F:ATP binding"/>
    <property type="evidence" value="ECO:0007669"/>
    <property type="project" value="UniProtKB-UniRule"/>
</dbReference>
<dbReference type="SUPFAM" id="SSF56112">
    <property type="entry name" value="Protein kinase-like (PK-like)"/>
    <property type="match status" value="1"/>
</dbReference>
<name>A0A453JE92_AEGTS</name>
<evidence type="ECO:0000256" key="2">
    <source>
        <dbReference type="PROSITE-ProRule" id="PRU10141"/>
    </source>
</evidence>
<reference evidence="5" key="1">
    <citation type="journal article" date="2014" name="Science">
        <title>Ancient hybridizations among the ancestral genomes of bread wheat.</title>
        <authorList>
            <consortium name="International Wheat Genome Sequencing Consortium,"/>
            <person name="Marcussen T."/>
            <person name="Sandve S.R."/>
            <person name="Heier L."/>
            <person name="Spannagl M."/>
            <person name="Pfeifer M."/>
            <person name="Jakobsen K.S."/>
            <person name="Wulff B.B."/>
            <person name="Steuernagel B."/>
            <person name="Mayer K.F."/>
            <person name="Olsen O.A."/>
        </authorList>
    </citation>
    <scope>NUCLEOTIDE SEQUENCE [LARGE SCALE GENOMIC DNA]</scope>
    <source>
        <strain evidence="5">cv. AL8/78</strain>
    </source>
</reference>
<evidence type="ECO:0000313" key="4">
    <source>
        <dbReference type="EnsemblPlants" id="AET4Gv20885100.3"/>
    </source>
</evidence>
<reference evidence="4" key="4">
    <citation type="submission" date="2019-03" db="UniProtKB">
        <authorList>
            <consortium name="EnsemblPlants"/>
        </authorList>
    </citation>
    <scope>IDENTIFICATION</scope>
</reference>
<dbReference type="Proteomes" id="UP000015105">
    <property type="component" value="Chromosome 4D"/>
</dbReference>
<dbReference type="InterPro" id="IPR000719">
    <property type="entry name" value="Prot_kinase_dom"/>
</dbReference>
<sequence>MVRGGSMRRPSLALAAVSEPAAPEFTLSADDYRLMEEVGFGANAVVYRAIFLPANRTIAVKCLDLDRINSNLVRQELSLFPSLCSPIFQFFFAH</sequence>
<reference evidence="4" key="3">
    <citation type="journal article" date="2017" name="Nature">
        <title>Genome sequence of the progenitor of the wheat D genome Aegilops tauschii.</title>
        <authorList>
            <person name="Luo M.C."/>
            <person name="Gu Y.Q."/>
            <person name="Puiu D."/>
            <person name="Wang H."/>
            <person name="Twardziok S.O."/>
            <person name="Deal K.R."/>
            <person name="Huo N."/>
            <person name="Zhu T."/>
            <person name="Wang L."/>
            <person name="Wang Y."/>
            <person name="McGuire P.E."/>
            <person name="Liu S."/>
            <person name="Long H."/>
            <person name="Ramasamy R.K."/>
            <person name="Rodriguez J.C."/>
            <person name="Van S.L."/>
            <person name="Yuan L."/>
            <person name="Wang Z."/>
            <person name="Xia Z."/>
            <person name="Xiao L."/>
            <person name="Anderson O.D."/>
            <person name="Ouyang S."/>
            <person name="Liang Y."/>
            <person name="Zimin A.V."/>
            <person name="Pertea G."/>
            <person name="Qi P."/>
            <person name="Bennetzen J.L."/>
            <person name="Dai X."/>
            <person name="Dawson M.W."/>
            <person name="Muller H.G."/>
            <person name="Kugler K."/>
            <person name="Rivarola-Duarte L."/>
            <person name="Spannagl M."/>
            <person name="Mayer K.F.X."/>
            <person name="Lu F.H."/>
            <person name="Bevan M.W."/>
            <person name="Leroy P."/>
            <person name="Li P."/>
            <person name="You F.M."/>
            <person name="Sun Q."/>
            <person name="Liu Z."/>
            <person name="Lyons E."/>
            <person name="Wicker T."/>
            <person name="Salzberg S.L."/>
            <person name="Devos K.M."/>
            <person name="Dvorak J."/>
        </authorList>
    </citation>
    <scope>NUCLEOTIDE SEQUENCE [LARGE SCALE GENOMIC DNA]</scope>
    <source>
        <strain evidence="4">cv. AL8/78</strain>
    </source>
</reference>
<evidence type="ECO:0000256" key="1">
    <source>
        <dbReference type="ARBA" id="ARBA00008874"/>
    </source>
</evidence>
<dbReference type="PROSITE" id="PS50011">
    <property type="entry name" value="PROTEIN_KINASE_DOM"/>
    <property type="match status" value="1"/>
</dbReference>
<protein>
    <recommendedName>
        <fullName evidence="3">Protein kinase domain-containing protein</fullName>
    </recommendedName>
</protein>
<reference evidence="5" key="2">
    <citation type="journal article" date="2017" name="Nat. Plants">
        <title>The Aegilops tauschii genome reveals multiple impacts of transposons.</title>
        <authorList>
            <person name="Zhao G."/>
            <person name="Zou C."/>
            <person name="Li K."/>
            <person name="Wang K."/>
            <person name="Li T."/>
            <person name="Gao L."/>
            <person name="Zhang X."/>
            <person name="Wang H."/>
            <person name="Yang Z."/>
            <person name="Liu X."/>
            <person name="Jiang W."/>
            <person name="Mao L."/>
            <person name="Kong X."/>
            <person name="Jiao Y."/>
            <person name="Jia J."/>
        </authorList>
    </citation>
    <scope>NUCLEOTIDE SEQUENCE [LARGE SCALE GENOMIC DNA]</scope>
    <source>
        <strain evidence="5">cv. AL8/78</strain>
    </source>
</reference>
<dbReference type="InterPro" id="IPR017441">
    <property type="entry name" value="Protein_kinase_ATP_BS"/>
</dbReference>
<accession>A0A453JE92</accession>
<dbReference type="PANTHER" id="PTHR48014">
    <property type="entry name" value="SERINE/THREONINE-PROTEIN KINASE FRAY2"/>
    <property type="match status" value="1"/>
</dbReference>
<feature type="domain" description="Protein kinase" evidence="3">
    <location>
        <begin position="32"/>
        <end position="94"/>
    </location>
</feature>
<keyword evidence="2" id="KW-0067">ATP-binding</keyword>
<proteinExistence type="inferred from homology"/>
<keyword evidence="2" id="KW-0547">Nucleotide-binding</keyword>
<reference evidence="4" key="5">
    <citation type="journal article" date="2021" name="G3 (Bethesda)">
        <title>Aegilops tauschii genome assembly Aet v5.0 features greater sequence contiguity and improved annotation.</title>
        <authorList>
            <person name="Wang L."/>
            <person name="Zhu T."/>
            <person name="Rodriguez J.C."/>
            <person name="Deal K.R."/>
            <person name="Dubcovsky J."/>
            <person name="McGuire P.E."/>
            <person name="Lux T."/>
            <person name="Spannagl M."/>
            <person name="Mayer K.F.X."/>
            <person name="Baldrich P."/>
            <person name="Meyers B.C."/>
            <person name="Huo N."/>
            <person name="Gu Y.Q."/>
            <person name="Zhou H."/>
            <person name="Devos K.M."/>
            <person name="Bennetzen J.L."/>
            <person name="Unver T."/>
            <person name="Budak H."/>
            <person name="Gulick P.J."/>
            <person name="Galiba G."/>
            <person name="Kalapos B."/>
            <person name="Nelson D.R."/>
            <person name="Li P."/>
            <person name="You F.M."/>
            <person name="Luo M.C."/>
            <person name="Dvorak J."/>
        </authorList>
    </citation>
    <scope>NUCLEOTIDE SEQUENCE [LARGE SCALE GENOMIC DNA]</scope>
    <source>
        <strain evidence="4">cv. AL8/78</strain>
    </source>
</reference>
<dbReference type="GO" id="GO:0043539">
    <property type="term" value="F:protein serine/threonine kinase activator activity"/>
    <property type="evidence" value="ECO:0007669"/>
    <property type="project" value="InterPro"/>
</dbReference>
<dbReference type="Gramene" id="AET4Gv20885100.3">
    <property type="protein sequence ID" value="AET4Gv20885100.3"/>
    <property type="gene ID" value="AET4Gv20885100"/>
</dbReference>
<evidence type="ECO:0000259" key="3">
    <source>
        <dbReference type="PROSITE" id="PS50011"/>
    </source>
</evidence>
<dbReference type="InterPro" id="IPR011009">
    <property type="entry name" value="Kinase-like_dom_sf"/>
</dbReference>
<organism evidence="4 5">
    <name type="scientific">Aegilops tauschii subsp. strangulata</name>
    <name type="common">Goatgrass</name>
    <dbReference type="NCBI Taxonomy" id="200361"/>
    <lineage>
        <taxon>Eukaryota</taxon>
        <taxon>Viridiplantae</taxon>
        <taxon>Streptophyta</taxon>
        <taxon>Embryophyta</taxon>
        <taxon>Tracheophyta</taxon>
        <taxon>Spermatophyta</taxon>
        <taxon>Magnoliopsida</taxon>
        <taxon>Liliopsida</taxon>
        <taxon>Poales</taxon>
        <taxon>Poaceae</taxon>
        <taxon>BOP clade</taxon>
        <taxon>Pooideae</taxon>
        <taxon>Triticodae</taxon>
        <taxon>Triticeae</taxon>
        <taxon>Triticinae</taxon>
        <taxon>Aegilops</taxon>
    </lineage>
</organism>
<dbReference type="EnsemblPlants" id="AET4Gv20885100.3">
    <property type="protein sequence ID" value="AET4Gv20885100.3"/>
    <property type="gene ID" value="AET4Gv20885100"/>
</dbReference>
<dbReference type="AlphaFoldDB" id="A0A453JE92"/>
<dbReference type="InterPro" id="IPR047173">
    <property type="entry name" value="STRAD_A/B-like"/>
</dbReference>
<evidence type="ECO:0000313" key="5">
    <source>
        <dbReference type="Proteomes" id="UP000015105"/>
    </source>
</evidence>
<dbReference type="PROSITE" id="PS00107">
    <property type="entry name" value="PROTEIN_KINASE_ATP"/>
    <property type="match status" value="1"/>
</dbReference>
<comment type="similarity">
    <text evidence="1">Belongs to the protein kinase superfamily. STE Ser/Thr protein kinase family. STE20 subfamily.</text>
</comment>
<dbReference type="GO" id="GO:0004672">
    <property type="term" value="F:protein kinase activity"/>
    <property type="evidence" value="ECO:0007669"/>
    <property type="project" value="InterPro"/>
</dbReference>
<keyword evidence="5" id="KW-1185">Reference proteome</keyword>
<dbReference type="Gene3D" id="3.30.200.20">
    <property type="entry name" value="Phosphorylase Kinase, domain 1"/>
    <property type="match status" value="1"/>
</dbReference>
<dbReference type="PANTHER" id="PTHR48014:SF21">
    <property type="entry name" value="SERINE_THREONINE-PROTEIN KINASE FRAY2"/>
    <property type="match status" value="1"/>
</dbReference>
<feature type="binding site" evidence="2">
    <location>
        <position position="61"/>
    </location>
    <ligand>
        <name>ATP</name>
        <dbReference type="ChEBI" id="CHEBI:30616"/>
    </ligand>
</feature>